<sequence length="176" mass="18449">MASQFNAGVVKVFPRRVITPVTGALALVIGVSGGMLFFHLGEGLVKVAHEWLGLLFVAAMLIHILSNWKAFTQHFRQSTARAGVLSVLLLTGVFLGSGAISQPGGPNVIYSALGDAPIASLAVLFKVDESLLIKELGSRGIPVAANDQSIRDAAVLAGMNERDAVKQLVSSVGSMR</sequence>
<dbReference type="EMBL" id="PKUN01000009">
    <property type="protein sequence ID" value="PLX61903.1"/>
    <property type="molecule type" value="Genomic_DNA"/>
</dbReference>
<dbReference type="RefSeq" id="WP_273438665.1">
    <property type="nucleotide sequence ID" value="NZ_CBDUFW010000058.1"/>
</dbReference>
<keyword evidence="1" id="KW-0812">Transmembrane</keyword>
<dbReference type="InterPro" id="IPR025517">
    <property type="entry name" value="DUF4405"/>
</dbReference>
<feature type="transmembrane region" description="Helical" evidence="1">
    <location>
        <begin position="21"/>
        <end position="39"/>
    </location>
</feature>
<dbReference type="AlphaFoldDB" id="A0A2N6CX90"/>
<gene>
    <name evidence="3" type="ORF">C0630_07750</name>
</gene>
<keyword evidence="1" id="KW-1133">Transmembrane helix</keyword>
<evidence type="ECO:0000256" key="1">
    <source>
        <dbReference type="SAM" id="Phobius"/>
    </source>
</evidence>
<accession>A0A2N6CX90</accession>
<organism evidence="3 4">
    <name type="scientific">Sedimenticola selenatireducens</name>
    <dbReference type="NCBI Taxonomy" id="191960"/>
    <lineage>
        <taxon>Bacteria</taxon>
        <taxon>Pseudomonadati</taxon>
        <taxon>Pseudomonadota</taxon>
        <taxon>Gammaproteobacteria</taxon>
        <taxon>Chromatiales</taxon>
        <taxon>Sedimenticolaceae</taxon>
        <taxon>Sedimenticola</taxon>
    </lineage>
</organism>
<feature type="transmembrane region" description="Helical" evidence="1">
    <location>
        <begin position="51"/>
        <end position="70"/>
    </location>
</feature>
<feature type="domain" description="Flavinylation-associated cytochrome" evidence="2">
    <location>
        <begin position="18"/>
        <end position="68"/>
    </location>
</feature>
<evidence type="ECO:0000259" key="2">
    <source>
        <dbReference type="Pfam" id="PF14358"/>
    </source>
</evidence>
<comment type="caution">
    <text evidence="3">The sequence shown here is derived from an EMBL/GenBank/DDBJ whole genome shotgun (WGS) entry which is preliminary data.</text>
</comment>
<dbReference type="Proteomes" id="UP000235015">
    <property type="component" value="Unassembled WGS sequence"/>
</dbReference>
<name>A0A2N6CX90_9GAMM</name>
<proteinExistence type="predicted"/>
<reference evidence="3 4" key="1">
    <citation type="submission" date="2017-11" db="EMBL/GenBank/DDBJ databases">
        <title>Genome-resolved metagenomics identifies genetic mobility, metabolic interactions, and unexpected diversity in perchlorate-reducing communities.</title>
        <authorList>
            <person name="Barnum T.P."/>
            <person name="Figueroa I.A."/>
            <person name="Carlstrom C.I."/>
            <person name="Lucas L.N."/>
            <person name="Engelbrektson A.L."/>
            <person name="Coates J.D."/>
        </authorList>
    </citation>
    <scope>NUCLEOTIDE SEQUENCE [LARGE SCALE GENOMIC DNA]</scope>
    <source>
        <strain evidence="3">BM301</strain>
    </source>
</reference>
<keyword evidence="1" id="KW-0472">Membrane</keyword>
<protein>
    <recommendedName>
        <fullName evidence="2">Flavinylation-associated cytochrome domain-containing protein</fullName>
    </recommendedName>
</protein>
<evidence type="ECO:0000313" key="4">
    <source>
        <dbReference type="Proteomes" id="UP000235015"/>
    </source>
</evidence>
<feature type="transmembrane region" description="Helical" evidence="1">
    <location>
        <begin position="82"/>
        <end position="101"/>
    </location>
</feature>
<evidence type="ECO:0000313" key="3">
    <source>
        <dbReference type="EMBL" id="PLX61903.1"/>
    </source>
</evidence>
<dbReference type="Pfam" id="PF14358">
    <property type="entry name" value="DUF4405"/>
    <property type="match status" value="1"/>
</dbReference>